<organism evidence="1 2">
    <name type="scientific">Pyropia yezoensis</name>
    <name type="common">Susabi-nori</name>
    <name type="synonym">Porphyra yezoensis</name>
    <dbReference type="NCBI Taxonomy" id="2788"/>
    <lineage>
        <taxon>Eukaryota</taxon>
        <taxon>Rhodophyta</taxon>
        <taxon>Bangiophyceae</taxon>
        <taxon>Bangiales</taxon>
        <taxon>Bangiaceae</taxon>
        <taxon>Pyropia</taxon>
    </lineage>
</organism>
<dbReference type="EMBL" id="CM020619">
    <property type="protein sequence ID" value="KAK1866830.1"/>
    <property type="molecule type" value="Genomic_DNA"/>
</dbReference>
<comment type="caution">
    <text evidence="1">The sequence shown here is derived from an EMBL/GenBank/DDBJ whole genome shotgun (WGS) entry which is preliminary data.</text>
</comment>
<protein>
    <submittedName>
        <fullName evidence="1">Uncharacterized protein</fullName>
    </submittedName>
</protein>
<accession>A0ACC3C9N4</accession>
<gene>
    <name evidence="1" type="ORF">I4F81_009342</name>
</gene>
<reference evidence="1" key="1">
    <citation type="submission" date="2019-11" db="EMBL/GenBank/DDBJ databases">
        <title>Nori genome reveals adaptations in red seaweeds to the harsh intertidal environment.</title>
        <authorList>
            <person name="Wang D."/>
            <person name="Mao Y."/>
        </authorList>
    </citation>
    <scope>NUCLEOTIDE SEQUENCE</scope>
    <source>
        <tissue evidence="1">Gametophyte</tissue>
    </source>
</reference>
<evidence type="ECO:0000313" key="2">
    <source>
        <dbReference type="Proteomes" id="UP000798662"/>
    </source>
</evidence>
<dbReference type="Proteomes" id="UP000798662">
    <property type="component" value="Chromosome 2"/>
</dbReference>
<proteinExistence type="predicted"/>
<name>A0ACC3C9N4_PYRYE</name>
<keyword evidence="2" id="KW-1185">Reference proteome</keyword>
<sequence>MGVATIARLVGSATRIVVVAGAGISVSAGLPDFRSPNGLYAALGATVADPAAVFHIDAFREDPAPFFAAAARLVAPESAVLPTATHAFFRELDDSDGSGGASDGDAVGVMKPDIVLFGEPLPPAVATCVAADVRPGAADLVLVVGTSLAVAPVSTLPARFPAGVPRVLLNRTPVVPPGGAFDYVALGDCDAIVGALRRELGARCWVIGRNGMAGGWGWGHGDVWRAGSIAVPDGVR</sequence>
<evidence type="ECO:0000313" key="1">
    <source>
        <dbReference type="EMBL" id="KAK1866830.1"/>
    </source>
</evidence>